<sequence length="72" mass="7545">MKFQVLIAAVFGAVFASAALGPADCDCFDVCDSDNQGPTNCYNSNIGCGTLEEPTCCEICGCNCAVRSHPFE</sequence>
<accession>A0A0M9VWI7</accession>
<name>A0A0M9VWI7_ESCWE</name>
<organism evidence="2 3">
    <name type="scientific">Escovopsis weberi</name>
    <dbReference type="NCBI Taxonomy" id="150374"/>
    <lineage>
        <taxon>Eukaryota</taxon>
        <taxon>Fungi</taxon>
        <taxon>Dikarya</taxon>
        <taxon>Ascomycota</taxon>
        <taxon>Pezizomycotina</taxon>
        <taxon>Sordariomycetes</taxon>
        <taxon>Hypocreomycetidae</taxon>
        <taxon>Hypocreales</taxon>
        <taxon>Hypocreaceae</taxon>
        <taxon>Escovopsis</taxon>
    </lineage>
</organism>
<gene>
    <name evidence="2" type="ORF">ESCO_001902</name>
</gene>
<evidence type="ECO:0000256" key="1">
    <source>
        <dbReference type="SAM" id="SignalP"/>
    </source>
</evidence>
<dbReference type="Proteomes" id="UP000053831">
    <property type="component" value="Unassembled WGS sequence"/>
</dbReference>
<dbReference type="OrthoDB" id="4899907at2759"/>
<comment type="caution">
    <text evidence="2">The sequence shown here is derived from an EMBL/GenBank/DDBJ whole genome shotgun (WGS) entry which is preliminary data.</text>
</comment>
<feature type="chain" id="PRO_5005839602" evidence="1">
    <location>
        <begin position="26"/>
        <end position="72"/>
    </location>
</feature>
<reference evidence="2 3" key="1">
    <citation type="submission" date="2015-07" db="EMBL/GenBank/DDBJ databases">
        <title>The genome of the fungus Escovopsis weberi, a specialized disease agent of ant agriculture.</title>
        <authorList>
            <person name="de Man T.J."/>
            <person name="Stajich J.E."/>
            <person name="Kubicek C.P."/>
            <person name="Chenthamara K."/>
            <person name="Atanasova L."/>
            <person name="Druzhinina I.S."/>
            <person name="Birnbaum S."/>
            <person name="Barribeau S.M."/>
            <person name="Teiling C."/>
            <person name="Suen G."/>
            <person name="Currie C."/>
            <person name="Gerardo N.M."/>
        </authorList>
    </citation>
    <scope>NUCLEOTIDE SEQUENCE [LARGE SCALE GENOMIC DNA]</scope>
</reference>
<keyword evidence="3" id="KW-1185">Reference proteome</keyword>
<evidence type="ECO:0000313" key="3">
    <source>
        <dbReference type="Proteomes" id="UP000053831"/>
    </source>
</evidence>
<keyword evidence="1" id="KW-0732">Signal</keyword>
<protein>
    <submittedName>
        <fullName evidence="2">Uncharacterized protein</fullName>
    </submittedName>
</protein>
<evidence type="ECO:0000313" key="2">
    <source>
        <dbReference type="EMBL" id="KOS22109.1"/>
    </source>
</evidence>
<proteinExistence type="predicted"/>
<dbReference type="EMBL" id="LGSR01000006">
    <property type="protein sequence ID" value="KOS22109.1"/>
    <property type="molecule type" value="Genomic_DNA"/>
</dbReference>
<dbReference type="AlphaFoldDB" id="A0A0M9VWI7"/>
<feature type="signal peptide" evidence="1">
    <location>
        <begin position="1"/>
        <end position="25"/>
    </location>
</feature>